<sequence length="443" mass="50043">MYSHINYNWKKKVTKIYHVNGLSRRLPKKYNDIELINIVLYHLQRTNTSISGHGLNITKVYVGMNGNIELTCDCFHHIQCSWSTPNRKNSFIDINTKSGKYNLIITNVSTLDVVNYTCKVWEAGALHQKLLNLQLQQVLSLRHSLEDHPYFISSSLPTSSTLTKYPPETNKSYHEHDRDDLFHEYIPSDLVPLDHCRFLCELEYLASQLRSCTGCDKPLHLHNASGVRCYGVSGILYIICHRPICGRLNKIKLGKPHYPGENKRGIGVFDVNTKIATGMIHSGIGGTQLSNFLSVLNIHSIDFKALKERENETGAALEAQAEISEERYLQDEINQSFTEENGNTQTGISVSTDTCWQKKGSGRSYNSLSGVSTLIGTKTGKVVDHRLRISSCKICEKARSKEMIPRKHQCRKNWSGSAKGMEPDMVVEMLKGLDDKDIVVSQL</sequence>
<name>A0A6J7ZZY1_MYTCO</name>
<dbReference type="EMBL" id="CACVKT020000235">
    <property type="protein sequence ID" value="CAC5357764.1"/>
    <property type="molecule type" value="Genomic_DNA"/>
</dbReference>
<dbReference type="SMART" id="SM00409">
    <property type="entry name" value="IG"/>
    <property type="match status" value="1"/>
</dbReference>
<gene>
    <name evidence="2" type="ORF">MCOR_1289</name>
</gene>
<dbReference type="Gene3D" id="2.60.40.10">
    <property type="entry name" value="Immunoglobulins"/>
    <property type="match status" value="1"/>
</dbReference>
<dbReference type="InterPro" id="IPR049012">
    <property type="entry name" value="Mutator_transp_dom"/>
</dbReference>
<dbReference type="OrthoDB" id="7698403at2759"/>
<reference evidence="2 3" key="1">
    <citation type="submission" date="2020-06" db="EMBL/GenBank/DDBJ databases">
        <authorList>
            <person name="Li R."/>
            <person name="Bekaert M."/>
        </authorList>
    </citation>
    <scope>NUCLEOTIDE SEQUENCE [LARGE SCALE GENOMIC DNA]</scope>
    <source>
        <strain evidence="3">wild</strain>
    </source>
</reference>
<evidence type="ECO:0000313" key="2">
    <source>
        <dbReference type="EMBL" id="CAC5357764.1"/>
    </source>
</evidence>
<evidence type="ECO:0000259" key="1">
    <source>
        <dbReference type="SMART" id="SM00409"/>
    </source>
</evidence>
<feature type="domain" description="Immunoglobulin" evidence="1">
    <location>
        <begin position="57"/>
        <end position="136"/>
    </location>
</feature>
<organism evidence="2 3">
    <name type="scientific">Mytilus coruscus</name>
    <name type="common">Sea mussel</name>
    <dbReference type="NCBI Taxonomy" id="42192"/>
    <lineage>
        <taxon>Eukaryota</taxon>
        <taxon>Metazoa</taxon>
        <taxon>Spiralia</taxon>
        <taxon>Lophotrochozoa</taxon>
        <taxon>Mollusca</taxon>
        <taxon>Bivalvia</taxon>
        <taxon>Autobranchia</taxon>
        <taxon>Pteriomorphia</taxon>
        <taxon>Mytilida</taxon>
        <taxon>Mytiloidea</taxon>
        <taxon>Mytilidae</taxon>
        <taxon>Mytilinae</taxon>
        <taxon>Mytilus</taxon>
    </lineage>
</organism>
<dbReference type="Proteomes" id="UP000507470">
    <property type="component" value="Unassembled WGS sequence"/>
</dbReference>
<proteinExistence type="predicted"/>
<keyword evidence="3" id="KW-1185">Reference proteome</keyword>
<evidence type="ECO:0000313" key="3">
    <source>
        <dbReference type="Proteomes" id="UP000507470"/>
    </source>
</evidence>
<protein>
    <recommendedName>
        <fullName evidence="1">Immunoglobulin domain-containing protein</fullName>
    </recommendedName>
</protein>
<dbReference type="AlphaFoldDB" id="A0A6J7ZZY1"/>
<accession>A0A6J7ZZY1</accession>
<dbReference type="InterPro" id="IPR003599">
    <property type="entry name" value="Ig_sub"/>
</dbReference>
<dbReference type="InterPro" id="IPR013783">
    <property type="entry name" value="Ig-like_fold"/>
</dbReference>
<dbReference type="Pfam" id="PF20700">
    <property type="entry name" value="Mutator"/>
    <property type="match status" value="1"/>
</dbReference>